<dbReference type="GO" id="GO:0046872">
    <property type="term" value="F:metal ion binding"/>
    <property type="evidence" value="ECO:0007669"/>
    <property type="project" value="UniProtKB-KW"/>
</dbReference>
<keyword evidence="6" id="KW-1185">Reference proteome</keyword>
<proteinExistence type="predicted"/>
<dbReference type="SUPFAM" id="SSF53920">
    <property type="entry name" value="Fe-only hydrogenase"/>
    <property type="match status" value="1"/>
</dbReference>
<dbReference type="InterPro" id="IPR004108">
    <property type="entry name" value="Fe_hydrogenase_lsu_C"/>
</dbReference>
<accession>A0A1T5JVK6</accession>
<evidence type="ECO:0000256" key="3">
    <source>
        <dbReference type="ARBA" id="ARBA00023014"/>
    </source>
</evidence>
<evidence type="ECO:0000313" key="6">
    <source>
        <dbReference type="Proteomes" id="UP000190285"/>
    </source>
</evidence>
<feature type="domain" description="4Fe-4S ferredoxin-type" evidence="4">
    <location>
        <begin position="31"/>
        <end position="60"/>
    </location>
</feature>
<dbReference type="InterPro" id="IPR017900">
    <property type="entry name" value="4Fe4S_Fe_S_CS"/>
</dbReference>
<keyword evidence="1" id="KW-0479">Metal-binding</keyword>
<gene>
    <name evidence="5" type="ORF">SAMN02194393_01379</name>
</gene>
<name>A0A1T5JVK6_9FIRM</name>
<sequence>MSLLSISDANCKNCYKCFRNCSIKSIKVKNEEAEMVNETCIYCGTCLKSCPQGAIKFESDLKLVQSAIDEGKKIVVSLAPSFAGNFDMLEEGQLVTGLKKLGFGIIEETAIGAEVIEELYREYIQEHNKKNIITTSCYSANLLIEKYYPDMIEYMIPLVSPMIGHGKIIKKIYGRDTFVVFIGPCISKKVESIDFQHETDVDAVLTFDEISQWLEEEEIDLKKLESSFFERKSFKTGSGFPLSGNIIKNMFDSDSDEIPYELISVTGIDECKDVLESVQKGELSNVCLELNICKGGCIAGPGTTRNPISYYAR</sequence>
<organism evidence="5 6">
    <name type="scientific">Maledivibacter halophilus</name>
    <dbReference type="NCBI Taxonomy" id="36842"/>
    <lineage>
        <taxon>Bacteria</taxon>
        <taxon>Bacillati</taxon>
        <taxon>Bacillota</taxon>
        <taxon>Clostridia</taxon>
        <taxon>Peptostreptococcales</taxon>
        <taxon>Caminicellaceae</taxon>
        <taxon>Maledivibacter</taxon>
    </lineage>
</organism>
<dbReference type="STRING" id="36842.SAMN02194393_01379"/>
<dbReference type="RefSeq" id="WP_244282024.1">
    <property type="nucleotide sequence ID" value="NZ_FUZT01000003.1"/>
</dbReference>
<dbReference type="InterPro" id="IPR017896">
    <property type="entry name" value="4Fe4S_Fe-S-bd"/>
</dbReference>
<dbReference type="PROSITE" id="PS00198">
    <property type="entry name" value="4FE4S_FER_1"/>
    <property type="match status" value="1"/>
</dbReference>
<evidence type="ECO:0000256" key="2">
    <source>
        <dbReference type="ARBA" id="ARBA00023004"/>
    </source>
</evidence>
<dbReference type="Pfam" id="PF13237">
    <property type="entry name" value="Fer4_10"/>
    <property type="match status" value="1"/>
</dbReference>
<dbReference type="PROSITE" id="PS51379">
    <property type="entry name" value="4FE4S_FER_2"/>
    <property type="match status" value="1"/>
</dbReference>
<evidence type="ECO:0000259" key="4">
    <source>
        <dbReference type="PROSITE" id="PS51379"/>
    </source>
</evidence>
<dbReference type="PANTHER" id="PTHR11615">
    <property type="entry name" value="NITRATE, FORMATE, IRON DEHYDROGENASE"/>
    <property type="match status" value="1"/>
</dbReference>
<keyword evidence="2" id="KW-0408">Iron</keyword>
<dbReference type="AlphaFoldDB" id="A0A1T5JVK6"/>
<dbReference type="InterPro" id="IPR050340">
    <property type="entry name" value="Cytosolic_Fe-S_CAF"/>
</dbReference>
<dbReference type="InterPro" id="IPR009016">
    <property type="entry name" value="Fe_hydrogenase"/>
</dbReference>
<evidence type="ECO:0000313" key="5">
    <source>
        <dbReference type="EMBL" id="SKC55417.1"/>
    </source>
</evidence>
<dbReference type="Gene3D" id="3.40.950.10">
    <property type="entry name" value="Fe-only Hydrogenase (Larger Subunit), Chain L, domain 3"/>
    <property type="match status" value="1"/>
</dbReference>
<reference evidence="5 6" key="1">
    <citation type="submission" date="2017-02" db="EMBL/GenBank/DDBJ databases">
        <authorList>
            <person name="Peterson S.W."/>
        </authorList>
    </citation>
    <scope>NUCLEOTIDE SEQUENCE [LARGE SCALE GENOMIC DNA]</scope>
    <source>
        <strain evidence="5 6">M1</strain>
    </source>
</reference>
<dbReference type="Gene3D" id="3.40.50.1780">
    <property type="match status" value="1"/>
</dbReference>
<evidence type="ECO:0000256" key="1">
    <source>
        <dbReference type="ARBA" id="ARBA00022723"/>
    </source>
</evidence>
<dbReference type="Gene3D" id="3.30.70.20">
    <property type="match status" value="1"/>
</dbReference>
<dbReference type="Pfam" id="PF02906">
    <property type="entry name" value="Fe_hyd_lg_C"/>
    <property type="match status" value="1"/>
</dbReference>
<dbReference type="EMBL" id="FUZT01000003">
    <property type="protein sequence ID" value="SKC55417.1"/>
    <property type="molecule type" value="Genomic_DNA"/>
</dbReference>
<dbReference type="GO" id="GO:0051536">
    <property type="term" value="F:iron-sulfur cluster binding"/>
    <property type="evidence" value="ECO:0007669"/>
    <property type="project" value="UniProtKB-KW"/>
</dbReference>
<protein>
    <submittedName>
        <fullName evidence="5">Iron only hydrogenase large subunit, C-terminal domain</fullName>
    </submittedName>
</protein>
<dbReference type="SUPFAM" id="SSF54862">
    <property type="entry name" value="4Fe-4S ferredoxins"/>
    <property type="match status" value="1"/>
</dbReference>
<dbReference type="Proteomes" id="UP000190285">
    <property type="component" value="Unassembled WGS sequence"/>
</dbReference>
<keyword evidence="3" id="KW-0411">Iron-sulfur</keyword>